<keyword evidence="2" id="KW-0812">Transmembrane</keyword>
<feature type="compositionally biased region" description="Low complexity" evidence="1">
    <location>
        <begin position="46"/>
        <end position="59"/>
    </location>
</feature>
<evidence type="ECO:0000259" key="3">
    <source>
        <dbReference type="Pfam" id="PF03713"/>
    </source>
</evidence>
<protein>
    <submittedName>
        <fullName evidence="4">Uncharacterized protein (DUF305 family)</fullName>
    </submittedName>
</protein>
<keyword evidence="5" id="KW-1185">Reference proteome</keyword>
<dbReference type="Pfam" id="PF03713">
    <property type="entry name" value="DUF305"/>
    <property type="match status" value="1"/>
</dbReference>
<feature type="domain" description="DUF305" evidence="3">
    <location>
        <begin position="108"/>
        <end position="290"/>
    </location>
</feature>
<evidence type="ECO:0000313" key="4">
    <source>
        <dbReference type="EMBL" id="MBB3664110.1"/>
    </source>
</evidence>
<feature type="region of interest" description="Disordered" evidence="1">
    <location>
        <begin position="1"/>
        <end position="63"/>
    </location>
</feature>
<sequence length="301" mass="32229">MNDTPDESRSPEPTGPTGDAEAEPPAAADGEPESPDDFGTDDSASDDWAANGSATAAAPTRPPREREWPRYVIFGAAALALLLVGATVGLLVARGTDSEPATRPGPVDVGFAQDMSVHHLQAVTMANWARDHSTDPAVKQLAFDIASTQNEQVGRMKGWLMLWGKPEEPAGEYMTWMSEPMGHDHGGESETASSESETTERTPSGPSGGQVGGSRAMPGMATEQELSKLRSLEGERLDVYFLQLMLRHHQGGVDMAKYAREHARLSAVSTLATSMLASQLPESDTMRQMLAQRDAKPLPFS</sequence>
<accession>A0A839XLH6</accession>
<dbReference type="InterPro" id="IPR012347">
    <property type="entry name" value="Ferritin-like"/>
</dbReference>
<dbReference type="RefSeq" id="WP_183783623.1">
    <property type="nucleotide sequence ID" value="NZ_JACIBS010000001.1"/>
</dbReference>
<dbReference type="Gene3D" id="1.20.1260.10">
    <property type="match status" value="1"/>
</dbReference>
<feature type="compositionally biased region" description="Basic and acidic residues" evidence="1">
    <location>
        <begin position="1"/>
        <end position="10"/>
    </location>
</feature>
<feature type="compositionally biased region" description="Low complexity" evidence="1">
    <location>
        <begin position="189"/>
        <end position="205"/>
    </location>
</feature>
<dbReference type="InterPro" id="IPR005183">
    <property type="entry name" value="DUF305_CopM-like"/>
</dbReference>
<feature type="region of interest" description="Disordered" evidence="1">
    <location>
        <begin position="179"/>
        <end position="217"/>
    </location>
</feature>
<keyword evidence="2" id="KW-1133">Transmembrane helix</keyword>
<dbReference type="EMBL" id="JACIBS010000001">
    <property type="protein sequence ID" value="MBB3664110.1"/>
    <property type="molecule type" value="Genomic_DNA"/>
</dbReference>
<evidence type="ECO:0000256" key="2">
    <source>
        <dbReference type="SAM" id="Phobius"/>
    </source>
</evidence>
<keyword evidence="2" id="KW-0472">Membrane</keyword>
<comment type="caution">
    <text evidence="4">The sequence shown here is derived from an EMBL/GenBank/DDBJ whole genome shotgun (WGS) entry which is preliminary data.</text>
</comment>
<feature type="compositionally biased region" description="Low complexity" evidence="1">
    <location>
        <begin position="15"/>
        <end position="29"/>
    </location>
</feature>
<proteinExistence type="predicted"/>
<dbReference type="PANTHER" id="PTHR36933:SF1">
    <property type="entry name" value="SLL0788 PROTEIN"/>
    <property type="match status" value="1"/>
</dbReference>
<name>A0A839XLH6_9PSEU</name>
<feature type="compositionally biased region" description="Acidic residues" evidence="1">
    <location>
        <begin position="30"/>
        <end position="45"/>
    </location>
</feature>
<evidence type="ECO:0000256" key="1">
    <source>
        <dbReference type="SAM" id="MobiDB-lite"/>
    </source>
</evidence>
<dbReference type="Proteomes" id="UP000564573">
    <property type="component" value="Unassembled WGS sequence"/>
</dbReference>
<evidence type="ECO:0000313" key="5">
    <source>
        <dbReference type="Proteomes" id="UP000564573"/>
    </source>
</evidence>
<dbReference type="PANTHER" id="PTHR36933">
    <property type="entry name" value="SLL0788 PROTEIN"/>
    <property type="match status" value="1"/>
</dbReference>
<gene>
    <name evidence="4" type="ORF">FB384_003014</name>
</gene>
<dbReference type="AlphaFoldDB" id="A0A839XLH6"/>
<feature type="transmembrane region" description="Helical" evidence="2">
    <location>
        <begin position="71"/>
        <end position="93"/>
    </location>
</feature>
<reference evidence="4 5" key="1">
    <citation type="submission" date="2020-08" db="EMBL/GenBank/DDBJ databases">
        <title>Sequencing the genomes of 1000 actinobacteria strains.</title>
        <authorList>
            <person name="Klenk H.-P."/>
        </authorList>
    </citation>
    <scope>NUCLEOTIDE SEQUENCE [LARGE SCALE GENOMIC DNA]</scope>
    <source>
        <strain evidence="4 5">DSM 45267</strain>
    </source>
</reference>
<organism evidence="4 5">
    <name type="scientific">Prauserella sediminis</name>
    <dbReference type="NCBI Taxonomy" id="577680"/>
    <lineage>
        <taxon>Bacteria</taxon>
        <taxon>Bacillati</taxon>
        <taxon>Actinomycetota</taxon>
        <taxon>Actinomycetes</taxon>
        <taxon>Pseudonocardiales</taxon>
        <taxon>Pseudonocardiaceae</taxon>
        <taxon>Prauserella</taxon>
        <taxon>Prauserella salsuginis group</taxon>
    </lineage>
</organism>